<sequence>MCRQCDYSDLLKRSGVSLTVHRLRVLEVIGDSPCPLSHREIHRTLKRSRVVDRVTVYRILDLLVDKGVVQRISSGDRGFRYGLAPSSNHPSHHHFFCSVCGNMQCLDPGALPIDLQALQRSCASLIRNVEVRLDGICGNCLENRGAKDN</sequence>
<organism evidence="8 9">
    <name type="scientific">Syntrophobacter fumaroxidans (strain DSM 10017 / MPOB)</name>
    <dbReference type="NCBI Taxonomy" id="335543"/>
    <lineage>
        <taxon>Bacteria</taxon>
        <taxon>Pseudomonadati</taxon>
        <taxon>Thermodesulfobacteriota</taxon>
        <taxon>Syntrophobacteria</taxon>
        <taxon>Syntrophobacterales</taxon>
        <taxon>Syntrophobacteraceae</taxon>
        <taxon>Syntrophobacter</taxon>
    </lineage>
</organism>
<keyword evidence="7" id="KW-0479">Metal-binding</keyword>
<dbReference type="HOGENOM" id="CLU_096072_6_0_7"/>
<keyword evidence="4" id="KW-0805">Transcription regulation</keyword>
<evidence type="ECO:0000256" key="5">
    <source>
        <dbReference type="ARBA" id="ARBA00023125"/>
    </source>
</evidence>
<evidence type="ECO:0000256" key="1">
    <source>
        <dbReference type="ARBA" id="ARBA00007957"/>
    </source>
</evidence>
<gene>
    <name evidence="8" type="ordered locus">Sfum_0025</name>
</gene>
<dbReference type="GO" id="GO:0000976">
    <property type="term" value="F:transcription cis-regulatory region binding"/>
    <property type="evidence" value="ECO:0007669"/>
    <property type="project" value="TreeGrafter"/>
</dbReference>
<evidence type="ECO:0000256" key="7">
    <source>
        <dbReference type="PIRSR" id="PIRSR602481-1"/>
    </source>
</evidence>
<dbReference type="RefSeq" id="WP_011696901.1">
    <property type="nucleotide sequence ID" value="NC_008554.1"/>
</dbReference>
<feature type="binding site" evidence="7">
    <location>
        <position position="100"/>
    </location>
    <ligand>
        <name>Zn(2+)</name>
        <dbReference type="ChEBI" id="CHEBI:29105"/>
    </ligand>
</feature>
<comment type="cofactor">
    <cofactor evidence="7">
        <name>Zn(2+)</name>
        <dbReference type="ChEBI" id="CHEBI:29105"/>
    </cofactor>
    <text evidence="7">Binds 1 zinc ion per subunit.</text>
</comment>
<comment type="similarity">
    <text evidence="1">Belongs to the Fur family.</text>
</comment>
<protein>
    <submittedName>
        <fullName evidence="8">Putative ferric uptake regulator, Fur family</fullName>
    </submittedName>
</protein>
<name>A0LE76_SYNFM</name>
<keyword evidence="9" id="KW-1185">Reference proteome</keyword>
<accession>A0LE76</accession>
<dbReference type="eggNOG" id="COG0735">
    <property type="taxonomic scope" value="Bacteria"/>
</dbReference>
<dbReference type="GO" id="GO:0003700">
    <property type="term" value="F:DNA-binding transcription factor activity"/>
    <property type="evidence" value="ECO:0007669"/>
    <property type="project" value="InterPro"/>
</dbReference>
<feature type="binding site" evidence="7">
    <location>
        <position position="97"/>
    </location>
    <ligand>
        <name>Zn(2+)</name>
        <dbReference type="ChEBI" id="CHEBI:29105"/>
    </ligand>
</feature>
<feature type="binding site" evidence="7">
    <location>
        <position position="137"/>
    </location>
    <ligand>
        <name>Zn(2+)</name>
        <dbReference type="ChEBI" id="CHEBI:29105"/>
    </ligand>
</feature>
<dbReference type="GO" id="GO:0008270">
    <property type="term" value="F:zinc ion binding"/>
    <property type="evidence" value="ECO:0007669"/>
    <property type="project" value="TreeGrafter"/>
</dbReference>
<evidence type="ECO:0000313" key="8">
    <source>
        <dbReference type="EMBL" id="ABK15728.1"/>
    </source>
</evidence>
<evidence type="ECO:0000256" key="4">
    <source>
        <dbReference type="ARBA" id="ARBA00023015"/>
    </source>
</evidence>
<dbReference type="Gene3D" id="1.10.10.10">
    <property type="entry name" value="Winged helix-like DNA-binding domain superfamily/Winged helix DNA-binding domain"/>
    <property type="match status" value="1"/>
</dbReference>
<evidence type="ECO:0000256" key="2">
    <source>
        <dbReference type="ARBA" id="ARBA00022491"/>
    </source>
</evidence>
<dbReference type="SUPFAM" id="SSF46785">
    <property type="entry name" value="Winged helix' DNA-binding domain"/>
    <property type="match status" value="1"/>
</dbReference>
<dbReference type="InParanoid" id="A0LE76"/>
<dbReference type="STRING" id="335543.Sfum_0025"/>
<dbReference type="InterPro" id="IPR002481">
    <property type="entry name" value="FUR"/>
</dbReference>
<evidence type="ECO:0000256" key="6">
    <source>
        <dbReference type="ARBA" id="ARBA00023163"/>
    </source>
</evidence>
<dbReference type="InterPro" id="IPR036388">
    <property type="entry name" value="WH-like_DNA-bd_sf"/>
</dbReference>
<keyword evidence="2" id="KW-0678">Repressor</keyword>
<dbReference type="InterPro" id="IPR036390">
    <property type="entry name" value="WH_DNA-bd_sf"/>
</dbReference>
<keyword evidence="3 7" id="KW-0862">Zinc</keyword>
<feature type="binding site" evidence="7">
    <location>
        <position position="140"/>
    </location>
    <ligand>
        <name>Zn(2+)</name>
        <dbReference type="ChEBI" id="CHEBI:29105"/>
    </ligand>
</feature>
<keyword evidence="5" id="KW-0238">DNA-binding</keyword>
<dbReference type="GO" id="GO:0045892">
    <property type="term" value="P:negative regulation of DNA-templated transcription"/>
    <property type="evidence" value="ECO:0007669"/>
    <property type="project" value="TreeGrafter"/>
</dbReference>
<dbReference type="OrthoDB" id="8659436at2"/>
<dbReference type="Gene3D" id="3.30.1490.190">
    <property type="match status" value="1"/>
</dbReference>
<dbReference type="PANTHER" id="PTHR33202">
    <property type="entry name" value="ZINC UPTAKE REGULATION PROTEIN"/>
    <property type="match status" value="1"/>
</dbReference>
<dbReference type="InterPro" id="IPR043135">
    <property type="entry name" value="Fur_C"/>
</dbReference>
<evidence type="ECO:0000256" key="3">
    <source>
        <dbReference type="ARBA" id="ARBA00022833"/>
    </source>
</evidence>
<dbReference type="KEGG" id="sfu:Sfum_0025"/>
<dbReference type="AlphaFoldDB" id="A0LE76"/>
<dbReference type="Proteomes" id="UP000001784">
    <property type="component" value="Chromosome"/>
</dbReference>
<keyword evidence="6" id="KW-0804">Transcription</keyword>
<reference evidence="8 9" key="1">
    <citation type="submission" date="2006-10" db="EMBL/GenBank/DDBJ databases">
        <title>Complete sequence of Syntrophobacter fumaroxidans MPOB.</title>
        <authorList>
            <consortium name="US DOE Joint Genome Institute"/>
            <person name="Copeland A."/>
            <person name="Lucas S."/>
            <person name="Lapidus A."/>
            <person name="Barry K."/>
            <person name="Detter J.C."/>
            <person name="Glavina del Rio T."/>
            <person name="Hammon N."/>
            <person name="Israni S."/>
            <person name="Pitluck S."/>
            <person name="Goltsman E.G."/>
            <person name="Martinez M."/>
            <person name="Schmutz J."/>
            <person name="Larimer F."/>
            <person name="Land M."/>
            <person name="Hauser L."/>
            <person name="Kyrpides N."/>
            <person name="Kim E."/>
            <person name="Boone D.R."/>
            <person name="Brockman F."/>
            <person name="Culley D."/>
            <person name="Ferry J."/>
            <person name="Gunsalus R."/>
            <person name="McInerney M.J."/>
            <person name="Morrison M."/>
            <person name="Plugge C."/>
            <person name="Rohlin L."/>
            <person name="Scholten J."/>
            <person name="Sieber J."/>
            <person name="Stams A.J.M."/>
            <person name="Worm P."/>
            <person name="Henstra A.M."/>
            <person name="Richardson P."/>
        </authorList>
    </citation>
    <scope>NUCLEOTIDE SEQUENCE [LARGE SCALE GENOMIC DNA]</scope>
    <source>
        <strain evidence="9">DSM 10017 / MPOB</strain>
    </source>
</reference>
<dbReference type="GO" id="GO:1900376">
    <property type="term" value="P:regulation of secondary metabolite biosynthetic process"/>
    <property type="evidence" value="ECO:0007669"/>
    <property type="project" value="TreeGrafter"/>
</dbReference>
<evidence type="ECO:0000313" key="9">
    <source>
        <dbReference type="Proteomes" id="UP000001784"/>
    </source>
</evidence>
<dbReference type="EMBL" id="CP000478">
    <property type="protein sequence ID" value="ABK15728.1"/>
    <property type="molecule type" value="Genomic_DNA"/>
</dbReference>
<dbReference type="Pfam" id="PF01475">
    <property type="entry name" value="FUR"/>
    <property type="match status" value="1"/>
</dbReference>
<proteinExistence type="inferred from homology"/>
<dbReference type="PANTHER" id="PTHR33202:SF7">
    <property type="entry name" value="FERRIC UPTAKE REGULATION PROTEIN"/>
    <property type="match status" value="1"/>
</dbReference>